<dbReference type="PANTHER" id="PTHR47514">
    <property type="entry name" value="TRANSKETOLASE N-TERMINAL SECTION-RELATED"/>
    <property type="match status" value="1"/>
</dbReference>
<proteinExistence type="inferred from homology"/>
<dbReference type="GO" id="GO:0000287">
    <property type="term" value="F:magnesium ion binding"/>
    <property type="evidence" value="ECO:0007669"/>
    <property type="project" value="UniProtKB-ARBA"/>
</dbReference>
<accession>A0AAU7V8J1</accession>
<reference evidence="5" key="1">
    <citation type="submission" date="2023-11" db="EMBL/GenBank/DDBJ databases">
        <title>Scrofimicrobium hongkongense sp. nov., isolated from a patient with peritonitis.</title>
        <authorList>
            <person name="Lao H.Y."/>
            <person name="Wong A.Y.P."/>
            <person name="Ng T.L."/>
            <person name="Wong R.Y.L."/>
            <person name="Yau M.C.Y."/>
            <person name="Lam J.Y.W."/>
            <person name="Siu G.K.H."/>
        </authorList>
    </citation>
    <scope>NUCLEOTIDE SEQUENCE</scope>
    <source>
        <strain evidence="5">R131</strain>
    </source>
</reference>
<evidence type="ECO:0000256" key="2">
    <source>
        <dbReference type="ARBA" id="ARBA00007131"/>
    </source>
</evidence>
<evidence type="ECO:0000256" key="3">
    <source>
        <dbReference type="ARBA" id="ARBA00023052"/>
    </source>
</evidence>
<dbReference type="Gene3D" id="3.40.50.970">
    <property type="match status" value="1"/>
</dbReference>
<dbReference type="EMBL" id="CP138335">
    <property type="protein sequence ID" value="XBW08362.1"/>
    <property type="molecule type" value="Genomic_DNA"/>
</dbReference>
<keyword evidence="3" id="KW-0786">Thiamine pyrophosphate</keyword>
<dbReference type="InterPro" id="IPR005474">
    <property type="entry name" value="Transketolase_N"/>
</dbReference>
<name>A0AAU7V8J1_9ACTO</name>
<comment type="cofactor">
    <cofactor evidence="1">
        <name>thiamine diphosphate</name>
        <dbReference type="ChEBI" id="CHEBI:58937"/>
    </cofactor>
</comment>
<dbReference type="Pfam" id="PF00456">
    <property type="entry name" value="Transketolase_N"/>
    <property type="match status" value="1"/>
</dbReference>
<gene>
    <name evidence="5" type="ORF">SAC06_02065</name>
</gene>
<dbReference type="SUPFAM" id="SSF52518">
    <property type="entry name" value="Thiamin diphosphate-binding fold (THDP-binding)"/>
    <property type="match status" value="1"/>
</dbReference>
<dbReference type="InterPro" id="IPR029061">
    <property type="entry name" value="THDP-binding"/>
</dbReference>
<dbReference type="RefSeq" id="WP_350258561.1">
    <property type="nucleotide sequence ID" value="NZ_CP138335.1"/>
</dbReference>
<dbReference type="CDD" id="cd02012">
    <property type="entry name" value="TPP_TK"/>
    <property type="match status" value="1"/>
</dbReference>
<dbReference type="PANTHER" id="PTHR47514:SF1">
    <property type="entry name" value="TRANSKETOLASE N-TERMINAL SECTION-RELATED"/>
    <property type="match status" value="1"/>
</dbReference>
<evidence type="ECO:0000259" key="4">
    <source>
        <dbReference type="Pfam" id="PF00456"/>
    </source>
</evidence>
<evidence type="ECO:0000256" key="1">
    <source>
        <dbReference type="ARBA" id="ARBA00001964"/>
    </source>
</evidence>
<dbReference type="KEGG" id="sapp:SAC06_02065"/>
<feature type="domain" description="Transketolase N-terminal" evidence="4">
    <location>
        <begin position="16"/>
        <end position="269"/>
    </location>
</feature>
<sequence>MRVAPIKELTLQAARIRRSVLATLVDRTYGHVGGSMSIVEVLAVLYGGQVRYRPSQPDWSGRDYVVLSKGHSGPALYSTLALAGYFPTDWLTTLNDNGTRLPSHPDRLKTPGVDATTGSLGQGISVAAGIALGLQLEGTDQQVFLIAGDGELNEGQCWEAFQFIASRPLDNLIVYIDHNKRQLDGFVEGIIKPFDIAAKMEAFGFYTQLVDGADVSAIWDATERAREVRGRARAIVLDTVKGQGIRYFEDLVENHSVRFGAADYQAAEAALAELDQTIAELEGK</sequence>
<comment type="similarity">
    <text evidence="2">Belongs to the transketolase family.</text>
</comment>
<protein>
    <submittedName>
        <fullName evidence="5">Transketolase</fullName>
    </submittedName>
</protein>
<dbReference type="AlphaFoldDB" id="A0AAU7V8J1"/>
<evidence type="ECO:0000313" key="5">
    <source>
        <dbReference type="EMBL" id="XBW08362.1"/>
    </source>
</evidence>
<organism evidence="5">
    <name type="scientific">Scrofimicrobium appendicitidis</name>
    <dbReference type="NCBI Taxonomy" id="3079930"/>
    <lineage>
        <taxon>Bacteria</taxon>
        <taxon>Bacillati</taxon>
        <taxon>Actinomycetota</taxon>
        <taxon>Actinomycetes</taxon>
        <taxon>Actinomycetales</taxon>
        <taxon>Actinomycetaceae</taxon>
        <taxon>Scrofimicrobium</taxon>
    </lineage>
</organism>